<reference evidence="1" key="1">
    <citation type="submission" date="2014-11" db="EMBL/GenBank/DDBJ databases">
        <authorList>
            <person name="Amaro Gonzalez C."/>
        </authorList>
    </citation>
    <scope>NUCLEOTIDE SEQUENCE</scope>
</reference>
<reference evidence="1" key="2">
    <citation type="journal article" date="2015" name="Fish Shellfish Immunol.">
        <title>Early steps in the European eel (Anguilla anguilla)-Vibrio vulnificus interaction in the gills: Role of the RtxA13 toxin.</title>
        <authorList>
            <person name="Callol A."/>
            <person name="Pajuelo D."/>
            <person name="Ebbesson L."/>
            <person name="Teles M."/>
            <person name="MacKenzie S."/>
            <person name="Amaro C."/>
        </authorList>
    </citation>
    <scope>NUCLEOTIDE SEQUENCE</scope>
</reference>
<proteinExistence type="predicted"/>
<protein>
    <submittedName>
        <fullName evidence="1">Uncharacterized protein</fullName>
    </submittedName>
</protein>
<dbReference type="AlphaFoldDB" id="A0A0E9S9Z0"/>
<name>A0A0E9S9Z0_ANGAN</name>
<evidence type="ECO:0000313" key="1">
    <source>
        <dbReference type="EMBL" id="JAH38096.1"/>
    </source>
</evidence>
<accession>A0A0E9S9Z0</accession>
<organism evidence="1">
    <name type="scientific">Anguilla anguilla</name>
    <name type="common">European freshwater eel</name>
    <name type="synonym">Muraena anguilla</name>
    <dbReference type="NCBI Taxonomy" id="7936"/>
    <lineage>
        <taxon>Eukaryota</taxon>
        <taxon>Metazoa</taxon>
        <taxon>Chordata</taxon>
        <taxon>Craniata</taxon>
        <taxon>Vertebrata</taxon>
        <taxon>Euteleostomi</taxon>
        <taxon>Actinopterygii</taxon>
        <taxon>Neopterygii</taxon>
        <taxon>Teleostei</taxon>
        <taxon>Anguilliformes</taxon>
        <taxon>Anguillidae</taxon>
        <taxon>Anguilla</taxon>
    </lineage>
</organism>
<sequence length="95" mass="11093">MCFFVSSCSSGTEHMLQSKGYIRMYVNYLKKFERPCIQKEKIVTFSDVNAHPRPVKPVSNDIKCFIKFRLCPSCTGMEIFKDCRHQQQSLRPLPL</sequence>
<dbReference type="EMBL" id="GBXM01070481">
    <property type="protein sequence ID" value="JAH38096.1"/>
    <property type="molecule type" value="Transcribed_RNA"/>
</dbReference>